<evidence type="ECO:0000313" key="1">
    <source>
        <dbReference type="EnsemblMetazoa" id="G17419.1:cds"/>
    </source>
</evidence>
<organism evidence="1 2">
    <name type="scientific">Magallana gigas</name>
    <name type="common">Pacific oyster</name>
    <name type="synonym">Crassostrea gigas</name>
    <dbReference type="NCBI Taxonomy" id="29159"/>
    <lineage>
        <taxon>Eukaryota</taxon>
        <taxon>Metazoa</taxon>
        <taxon>Spiralia</taxon>
        <taxon>Lophotrochozoa</taxon>
        <taxon>Mollusca</taxon>
        <taxon>Bivalvia</taxon>
        <taxon>Autobranchia</taxon>
        <taxon>Pteriomorphia</taxon>
        <taxon>Ostreida</taxon>
        <taxon>Ostreoidea</taxon>
        <taxon>Ostreidae</taxon>
        <taxon>Magallana</taxon>
    </lineage>
</organism>
<dbReference type="EnsemblMetazoa" id="G17419.1">
    <property type="protein sequence ID" value="G17419.1:cds"/>
    <property type="gene ID" value="G17419"/>
</dbReference>
<proteinExistence type="predicted"/>
<evidence type="ECO:0000313" key="2">
    <source>
        <dbReference type="Proteomes" id="UP000005408"/>
    </source>
</evidence>
<keyword evidence="2" id="KW-1185">Reference proteome</keyword>
<accession>A0A8W8J654</accession>
<reference evidence="1" key="1">
    <citation type="submission" date="2022-08" db="UniProtKB">
        <authorList>
            <consortium name="EnsemblMetazoa"/>
        </authorList>
    </citation>
    <scope>IDENTIFICATION</scope>
    <source>
        <strain evidence="1">05x7-T-G4-1.051#20</strain>
    </source>
</reference>
<protein>
    <submittedName>
        <fullName evidence="1">Uncharacterized protein</fullName>
    </submittedName>
</protein>
<sequence length="181" mass="20393">MNSKRLKINKAINKFIASEVGGCYINHDTAIKISEIQLFRHDVQSFVGAPSIWIVGSSIPFCAGHHAATYRPGGGNLNLPATISWQGHREMCWDELDKAISEYLARYPPPNFLLIHLGSYDLTTSELTGIQLIHKIQCSLYRYNVLLPSTEYHTNIFIHVAKIILAMRPTLNGEKDELQKT</sequence>
<name>A0A8W8J654_MAGGI</name>
<dbReference type="AlphaFoldDB" id="A0A8W8J654"/>
<dbReference type="Proteomes" id="UP000005408">
    <property type="component" value="Unassembled WGS sequence"/>
</dbReference>